<dbReference type="eggNOG" id="ENOG5030USK">
    <property type="taxonomic scope" value="Bacteria"/>
</dbReference>
<dbReference type="AlphaFoldDB" id="V5X9J9"/>
<gene>
    <name evidence="1" type="ORF">D174_07135</name>
</gene>
<organism evidence="1 2">
    <name type="scientific">Mycolicibacterium neoaurum VKM Ac-1815D</name>
    <dbReference type="NCBI Taxonomy" id="700508"/>
    <lineage>
        <taxon>Bacteria</taxon>
        <taxon>Bacillati</taxon>
        <taxon>Actinomycetota</taxon>
        <taxon>Actinomycetes</taxon>
        <taxon>Mycobacteriales</taxon>
        <taxon>Mycobacteriaceae</taxon>
        <taxon>Mycolicibacterium</taxon>
    </lineage>
</organism>
<proteinExistence type="predicted"/>
<sequence length="226" mass="23490">MENGTGNGLPWASVFDSAANMRALTAIQAEGLRAASKLVDRFITAASDSVNTFGGTAGSRSALSEDQRADLWGATDIEPLLASWWTLIDQFGRGFAAAGNRESGRSSDGPPTLDIAAGSATGRVAIEAAPGDTVTAEIWLDNRGVDDAGEIRLRIGALESDGGSVVPAVDVDLLPATVAMPPRSGRGIVLRIRAGVPAGVYRGILFTQGHPELWLPIELSVQDQPA</sequence>
<evidence type="ECO:0000313" key="1">
    <source>
        <dbReference type="EMBL" id="AHC24371.1"/>
    </source>
</evidence>
<reference evidence="1 2" key="1">
    <citation type="journal article" date="2014" name="Genome Announc.">
        <title>Complete Genome Sequence of Sterol-Transforming Mycobacterium neoaurum Strain VKM Ac-1815D.</title>
        <authorList>
            <person name="Shtratnikova V.Y."/>
            <person name="Bragin E.Y."/>
            <person name="Dovbnya D.V."/>
            <person name="Pekov Y.A."/>
            <person name="Schelkunov M.I."/>
            <person name="Strizhov N."/>
            <person name="Ivashina T.V."/>
            <person name="Ashapkin V.V."/>
            <person name="Donova M.V."/>
        </authorList>
    </citation>
    <scope>NUCLEOTIDE SEQUENCE [LARGE SCALE GENOMIC DNA]</scope>
    <source>
        <strain evidence="1 2">VKM Ac-1815D</strain>
    </source>
</reference>
<protein>
    <submittedName>
        <fullName evidence="1">Uncharacterized protein</fullName>
    </submittedName>
</protein>
<keyword evidence="2" id="KW-1185">Reference proteome</keyword>
<name>V5X9J9_MYCNE</name>
<dbReference type="HOGENOM" id="CLU_1208733_0_0_11"/>
<accession>V5X9J9</accession>
<dbReference type="KEGG" id="mne:D174_07135"/>
<dbReference type="RefSeq" id="WP_019512342.1">
    <property type="nucleotide sequence ID" value="NC_023036.2"/>
</dbReference>
<dbReference type="EMBL" id="CP006936">
    <property type="protein sequence ID" value="AHC24371.1"/>
    <property type="molecule type" value="Genomic_DNA"/>
</dbReference>
<evidence type="ECO:0000313" key="2">
    <source>
        <dbReference type="Proteomes" id="UP000018763"/>
    </source>
</evidence>
<dbReference type="GeneID" id="43449269"/>
<dbReference type="Proteomes" id="UP000018763">
    <property type="component" value="Chromosome"/>
</dbReference>